<reference evidence="1 2" key="1">
    <citation type="journal article" date="2023" name="Int. J. Syst. Evol. Microbiol.">
        <title>Arthrobacter vasquezii sp. nov., isolated from a soil sample from Union Glacier, Antarctica.</title>
        <authorList>
            <person name="Valenzuela-Ibaceta F."/>
            <person name="Carrasco V."/>
            <person name="Lagos-Moraga S."/>
            <person name="Dietz-Vargas C."/>
            <person name="Navarro C.A."/>
            <person name="Perez-Donoso J.M."/>
        </authorList>
    </citation>
    <scope>NUCLEOTIDE SEQUENCE [LARGE SCALE GENOMIC DNA]</scope>
    <source>
        <strain evidence="1 2">EH-1B-1</strain>
    </source>
</reference>
<gene>
    <name evidence="1" type="ORF">P4U43_03450</name>
</gene>
<sequence length="94" mass="9995">MEISALQDVLISLEPLEDVMVGMIREGDVATALCFVPEAQTQAGDIGSAVRIEAGQDTGYVPVTNFPPDPADRKNLFDVGEDALRTNLPTCSST</sequence>
<comment type="caution">
    <text evidence="1">The sequence shown here is derived from an EMBL/GenBank/DDBJ whole genome shotgun (WGS) entry which is preliminary data.</text>
</comment>
<name>A0ABT6CRZ9_9MICC</name>
<dbReference type="RefSeq" id="WP_277357452.1">
    <property type="nucleotide sequence ID" value="NZ_JAROKN010000004.1"/>
</dbReference>
<dbReference type="Proteomes" id="UP001220456">
    <property type="component" value="Unassembled WGS sequence"/>
</dbReference>
<evidence type="ECO:0000313" key="2">
    <source>
        <dbReference type="Proteomes" id="UP001220456"/>
    </source>
</evidence>
<organism evidence="1 2">
    <name type="scientific">Arthrobacter vasquezii</name>
    <dbReference type="NCBI Taxonomy" id="2977629"/>
    <lineage>
        <taxon>Bacteria</taxon>
        <taxon>Bacillati</taxon>
        <taxon>Actinomycetota</taxon>
        <taxon>Actinomycetes</taxon>
        <taxon>Micrococcales</taxon>
        <taxon>Micrococcaceae</taxon>
        <taxon>Arthrobacter</taxon>
    </lineage>
</organism>
<protein>
    <submittedName>
        <fullName evidence="1">Uncharacterized protein</fullName>
    </submittedName>
</protein>
<dbReference type="EMBL" id="JAROKN010000004">
    <property type="protein sequence ID" value="MDF9276842.1"/>
    <property type="molecule type" value="Genomic_DNA"/>
</dbReference>
<evidence type="ECO:0000313" key="1">
    <source>
        <dbReference type="EMBL" id="MDF9276842.1"/>
    </source>
</evidence>
<proteinExistence type="predicted"/>
<keyword evidence="2" id="KW-1185">Reference proteome</keyword>
<accession>A0ABT6CRZ9</accession>